<evidence type="ECO:0000313" key="2">
    <source>
        <dbReference type="EMBL" id="KAK7692901.1"/>
    </source>
</evidence>
<evidence type="ECO:0000313" key="3">
    <source>
        <dbReference type="Proteomes" id="UP001385951"/>
    </source>
</evidence>
<evidence type="ECO:0000256" key="1">
    <source>
        <dbReference type="SAM" id="MobiDB-lite"/>
    </source>
</evidence>
<accession>A0AAW0GHR4</accession>
<feature type="compositionally biased region" description="Polar residues" evidence="1">
    <location>
        <begin position="24"/>
        <end position="33"/>
    </location>
</feature>
<feature type="compositionally biased region" description="Pro residues" evidence="1">
    <location>
        <begin position="42"/>
        <end position="52"/>
    </location>
</feature>
<feature type="compositionally biased region" description="Low complexity" evidence="1">
    <location>
        <begin position="73"/>
        <end position="82"/>
    </location>
</feature>
<feature type="region of interest" description="Disordered" evidence="1">
    <location>
        <begin position="1"/>
        <end position="148"/>
    </location>
</feature>
<reference evidence="2 3" key="1">
    <citation type="submission" date="2022-09" db="EMBL/GenBank/DDBJ databases">
        <authorList>
            <person name="Palmer J.M."/>
        </authorList>
    </citation>
    <scope>NUCLEOTIDE SEQUENCE [LARGE SCALE GENOMIC DNA]</scope>
    <source>
        <strain evidence="2 3">DSM 7382</strain>
    </source>
</reference>
<protein>
    <submittedName>
        <fullName evidence="2">Uncharacterized protein</fullName>
    </submittedName>
</protein>
<keyword evidence="3" id="KW-1185">Reference proteome</keyword>
<dbReference type="Proteomes" id="UP001385951">
    <property type="component" value="Unassembled WGS sequence"/>
</dbReference>
<name>A0AAW0GHR4_9APHY</name>
<dbReference type="EMBL" id="JASBNA010000004">
    <property type="protein sequence ID" value="KAK7692901.1"/>
    <property type="molecule type" value="Genomic_DNA"/>
</dbReference>
<feature type="compositionally biased region" description="Polar residues" evidence="1">
    <location>
        <begin position="348"/>
        <end position="365"/>
    </location>
</feature>
<sequence length="512" mass="57908">MHRATTATAPHRHHRRPPRDRLSRSLQSLGNLITTLPLALSTPPPSRSPSPGLPGKRKSDPDSERPSAKRQRISSTSQSSQRLRSHQPPPPSLSRPTPSQTLRSDPSEEGELRDDPVPGPSSSSTSVPSATSEILNSNLPIRRPRRGAPSEDYFKNLQEKYEALGHAFKYSGGVRWDSCHVPTHGGAYKALENPPPVNSAYHIHGHVISRLESTEAMLCYGYALWAHGQRFALRMQVAGADKKKREALVQDQKATFEYYWNVMGGLYSRLHHVWDPSATEEGEKFMWALSRMVESYHWEKRVFQRLESCFEMDHNLWIKLGAKEREYLQQKQAAAAPPRMLPSPESLAGSSANSTPASRSAGTPEQSKKAAEELSKEAMIQLQYRTEARFNSTVTPYYVYTHQQCEKAAVHASRKMIDAQKYLTLPAMAKHFPRTFTRMINSSYSYTDECEPDMEDDDGELMWPNQLMTGEGWVWLITMGRAMVREYGKKFGYTSYEGLVPDPNPPPNRLER</sequence>
<organism evidence="2 3">
    <name type="scientific">Cerrena zonata</name>
    <dbReference type="NCBI Taxonomy" id="2478898"/>
    <lineage>
        <taxon>Eukaryota</taxon>
        <taxon>Fungi</taxon>
        <taxon>Dikarya</taxon>
        <taxon>Basidiomycota</taxon>
        <taxon>Agaricomycotina</taxon>
        <taxon>Agaricomycetes</taxon>
        <taxon>Polyporales</taxon>
        <taxon>Cerrenaceae</taxon>
        <taxon>Cerrena</taxon>
    </lineage>
</organism>
<feature type="region of interest" description="Disordered" evidence="1">
    <location>
        <begin position="329"/>
        <end position="374"/>
    </location>
</feature>
<comment type="caution">
    <text evidence="2">The sequence shown here is derived from an EMBL/GenBank/DDBJ whole genome shotgun (WGS) entry which is preliminary data.</text>
</comment>
<feature type="compositionally biased region" description="Basic and acidic residues" evidence="1">
    <location>
        <begin position="57"/>
        <end position="67"/>
    </location>
</feature>
<proteinExistence type="predicted"/>
<feature type="compositionally biased region" description="Low complexity" evidence="1">
    <location>
        <begin position="120"/>
        <end position="132"/>
    </location>
</feature>
<dbReference type="AlphaFoldDB" id="A0AAW0GHR4"/>
<gene>
    <name evidence="2" type="ORF">QCA50_004537</name>
</gene>